<dbReference type="Gene3D" id="3.30.70.1060">
    <property type="entry name" value="Dimeric alpha+beta barrel"/>
    <property type="match status" value="1"/>
</dbReference>
<reference evidence="3" key="2">
    <citation type="journal article" date="2024" name="Antonie Van Leeuwenhoek">
        <title>Roseihalotalea indica gen. nov., sp. nov., a halophilic Bacteroidetes from mesopelagic Southwest Indian Ocean with higher carbohydrate metabolic potential.</title>
        <authorList>
            <person name="Chen B."/>
            <person name="Zhang M."/>
            <person name="Lin D."/>
            <person name="Ye J."/>
            <person name="Tang K."/>
        </authorList>
    </citation>
    <scope>NUCLEOTIDE SEQUENCE</scope>
    <source>
        <strain evidence="3">TK19036</strain>
    </source>
</reference>
<accession>A0AA49GU51</accession>
<proteinExistence type="inferred from homology"/>
<dbReference type="PANTHER" id="PTHR33606:SF3">
    <property type="entry name" value="PROTEIN YCII"/>
    <property type="match status" value="1"/>
</dbReference>
<evidence type="ECO:0000259" key="2">
    <source>
        <dbReference type="Pfam" id="PF03795"/>
    </source>
</evidence>
<dbReference type="PANTHER" id="PTHR33606">
    <property type="entry name" value="PROTEIN YCII"/>
    <property type="match status" value="1"/>
</dbReference>
<protein>
    <submittedName>
        <fullName evidence="3">YciI family protein</fullName>
    </submittedName>
</protein>
<evidence type="ECO:0000256" key="1">
    <source>
        <dbReference type="ARBA" id="ARBA00007689"/>
    </source>
</evidence>
<gene>
    <name evidence="3" type="ORF">K4G66_12260</name>
</gene>
<dbReference type="InterPro" id="IPR011008">
    <property type="entry name" value="Dimeric_a/b-barrel"/>
</dbReference>
<evidence type="ECO:0000313" key="3">
    <source>
        <dbReference type="EMBL" id="WKN39465.1"/>
    </source>
</evidence>
<sequence>MEFLLTAYDATDAEALERRMQARDEHLAYARQLKKEGKLIEGGAFLDEAGQMIGSTIIYRFASEEDLQNCIANDPYKKHGVWVDISTRLIRLANLE</sequence>
<dbReference type="SUPFAM" id="SSF54909">
    <property type="entry name" value="Dimeric alpha+beta barrel"/>
    <property type="match status" value="1"/>
</dbReference>
<dbReference type="AlphaFoldDB" id="A0AA49GU51"/>
<dbReference type="InterPro" id="IPR005545">
    <property type="entry name" value="YCII"/>
</dbReference>
<dbReference type="InterPro" id="IPR051807">
    <property type="entry name" value="Sec-metab_biosynth-assoc"/>
</dbReference>
<dbReference type="Pfam" id="PF03795">
    <property type="entry name" value="YCII"/>
    <property type="match status" value="1"/>
</dbReference>
<reference evidence="3" key="1">
    <citation type="journal article" date="2023" name="Comput. Struct. Biotechnol. J.">
        <title>Discovery of a novel marine Bacteroidetes with a rich repertoire of carbohydrate-active enzymes.</title>
        <authorList>
            <person name="Chen B."/>
            <person name="Liu G."/>
            <person name="Chen Q."/>
            <person name="Wang H."/>
            <person name="Liu L."/>
            <person name="Tang K."/>
        </authorList>
    </citation>
    <scope>NUCLEOTIDE SEQUENCE</scope>
    <source>
        <strain evidence="3">TK19036</strain>
    </source>
</reference>
<feature type="domain" description="YCII-related" evidence="2">
    <location>
        <begin position="1"/>
        <end position="84"/>
    </location>
</feature>
<comment type="similarity">
    <text evidence="1">Belongs to the YciI family.</text>
</comment>
<organism evidence="3">
    <name type="scientific">Roseihalotalea indica</name>
    <dbReference type="NCBI Taxonomy" id="2867963"/>
    <lineage>
        <taxon>Bacteria</taxon>
        <taxon>Pseudomonadati</taxon>
        <taxon>Bacteroidota</taxon>
        <taxon>Cytophagia</taxon>
        <taxon>Cytophagales</taxon>
        <taxon>Catalimonadaceae</taxon>
        <taxon>Roseihalotalea</taxon>
    </lineage>
</organism>
<dbReference type="EMBL" id="CP120682">
    <property type="protein sequence ID" value="WKN39465.1"/>
    <property type="molecule type" value="Genomic_DNA"/>
</dbReference>
<name>A0AA49GU51_9BACT</name>